<reference evidence="1" key="1">
    <citation type="submission" date="2020-04" db="EMBL/GenBank/DDBJ databases">
        <authorList>
            <person name="Chiriac C."/>
            <person name="Salcher M."/>
            <person name="Ghai R."/>
            <person name="Kavagutti S V."/>
        </authorList>
    </citation>
    <scope>NUCLEOTIDE SEQUENCE</scope>
</reference>
<organism evidence="1">
    <name type="scientific">uncultured Caudovirales phage</name>
    <dbReference type="NCBI Taxonomy" id="2100421"/>
    <lineage>
        <taxon>Viruses</taxon>
        <taxon>Duplodnaviria</taxon>
        <taxon>Heunggongvirae</taxon>
        <taxon>Uroviricota</taxon>
        <taxon>Caudoviricetes</taxon>
        <taxon>Peduoviridae</taxon>
        <taxon>Maltschvirus</taxon>
        <taxon>Maltschvirus maltsch</taxon>
    </lineage>
</organism>
<evidence type="ECO:0000313" key="1">
    <source>
        <dbReference type="EMBL" id="CAB4136234.1"/>
    </source>
</evidence>
<dbReference type="EMBL" id="LR796313">
    <property type="protein sequence ID" value="CAB4136234.1"/>
    <property type="molecule type" value="Genomic_DNA"/>
</dbReference>
<sequence>MELNVKIHSIGETQNVTDTFSKREFIIETQEEYKQYLQLQVIKDKCDTLNSYKPGQDVKVHLNIKGRLWTNKEGKEIAFNTLECWKIEKSEDVVEPAKEEKYKGKKEYTETLAKEFEEDDLPF</sequence>
<name>A0A6J5LNV4_9CAUD</name>
<dbReference type="InterPro" id="IPR021474">
    <property type="entry name" value="DUF3127"/>
</dbReference>
<protein>
    <submittedName>
        <fullName evidence="1">Uncharacterized protein</fullName>
    </submittedName>
</protein>
<gene>
    <name evidence="1" type="ORF">UFOVP299_31</name>
</gene>
<dbReference type="Pfam" id="PF11325">
    <property type="entry name" value="DUF3127"/>
    <property type="match status" value="1"/>
</dbReference>
<accession>A0A6J5LNV4</accession>
<proteinExistence type="predicted"/>